<evidence type="ECO:0000256" key="1">
    <source>
        <dbReference type="SAM" id="MobiDB-lite"/>
    </source>
</evidence>
<feature type="region of interest" description="Disordered" evidence="1">
    <location>
        <begin position="1"/>
        <end position="51"/>
    </location>
</feature>
<dbReference type="EnsemblMetazoa" id="CPIJ000936-RA">
    <property type="protein sequence ID" value="CPIJ000936-PA"/>
    <property type="gene ID" value="CPIJ000936"/>
</dbReference>
<reference evidence="2" key="1">
    <citation type="submission" date="2007-03" db="EMBL/GenBank/DDBJ databases">
        <title>Annotation of Culex pipiens quinquefasciatus.</title>
        <authorList>
            <consortium name="The Broad Institute Genome Sequencing Platform"/>
            <person name="Atkinson P.W."/>
            <person name="Hemingway J."/>
            <person name="Christensen B.M."/>
            <person name="Higgs S."/>
            <person name="Kodira C."/>
            <person name="Hannick L."/>
            <person name="Megy K."/>
            <person name="O'Leary S."/>
            <person name="Pearson M."/>
            <person name="Haas B.J."/>
            <person name="Mauceli E."/>
            <person name="Wortman J.R."/>
            <person name="Lee N.H."/>
            <person name="Guigo R."/>
            <person name="Stanke M."/>
            <person name="Alvarado L."/>
            <person name="Amedeo P."/>
            <person name="Antoine C.H."/>
            <person name="Arensburger P."/>
            <person name="Bidwell S.L."/>
            <person name="Crawford M."/>
            <person name="Camaro F."/>
            <person name="Devon K."/>
            <person name="Engels R."/>
            <person name="Hammond M."/>
            <person name="Howarth C."/>
            <person name="Koehrsen M."/>
            <person name="Lawson D."/>
            <person name="Montgomery P."/>
            <person name="Nene V."/>
            <person name="Nusbaum C."/>
            <person name="Puiu D."/>
            <person name="Romero-Severson J."/>
            <person name="Severson D.W."/>
            <person name="Shumway M."/>
            <person name="Sisk P."/>
            <person name="Stolte C."/>
            <person name="Zeng Q."/>
            <person name="Eisenstadt E."/>
            <person name="Fraser-Liggett C."/>
            <person name="Strausberg R."/>
            <person name="Galagan J."/>
            <person name="Birren B."/>
            <person name="Collins F.H."/>
        </authorList>
    </citation>
    <scope>NUCLEOTIDE SEQUENCE [LARGE SCALE GENOMIC DNA]</scope>
    <source>
        <strain evidence="2">JHB</strain>
    </source>
</reference>
<dbReference type="EMBL" id="DS231823">
    <property type="protein sequence ID" value="EDS26573.1"/>
    <property type="molecule type" value="Genomic_DNA"/>
</dbReference>
<feature type="compositionally biased region" description="Basic and acidic residues" evidence="1">
    <location>
        <begin position="1"/>
        <end position="11"/>
    </location>
</feature>
<feature type="compositionally biased region" description="Polar residues" evidence="1">
    <location>
        <begin position="39"/>
        <end position="50"/>
    </location>
</feature>
<name>B0W1M2_CULQU</name>
<evidence type="ECO:0000313" key="4">
    <source>
        <dbReference type="Proteomes" id="UP000002320"/>
    </source>
</evidence>
<dbReference type="InParanoid" id="B0W1M2"/>
<dbReference type="AlphaFoldDB" id="B0W1M2"/>
<dbReference type="VEuPathDB" id="VectorBase:CPIJ000936"/>
<reference evidence="3" key="2">
    <citation type="submission" date="2020-05" db="UniProtKB">
        <authorList>
            <consortium name="EnsemblMetazoa"/>
        </authorList>
    </citation>
    <scope>IDENTIFICATION</scope>
    <source>
        <strain evidence="3">JHB</strain>
    </source>
</reference>
<accession>B0W1M2</accession>
<keyword evidence="4" id="KW-1185">Reference proteome</keyword>
<dbReference type="KEGG" id="cqu:CpipJ_CPIJ000936"/>
<organism>
    <name type="scientific">Culex quinquefasciatus</name>
    <name type="common">Southern house mosquito</name>
    <name type="synonym">Culex pungens</name>
    <dbReference type="NCBI Taxonomy" id="7176"/>
    <lineage>
        <taxon>Eukaryota</taxon>
        <taxon>Metazoa</taxon>
        <taxon>Ecdysozoa</taxon>
        <taxon>Arthropoda</taxon>
        <taxon>Hexapoda</taxon>
        <taxon>Insecta</taxon>
        <taxon>Pterygota</taxon>
        <taxon>Neoptera</taxon>
        <taxon>Endopterygota</taxon>
        <taxon>Diptera</taxon>
        <taxon>Nematocera</taxon>
        <taxon>Culicoidea</taxon>
        <taxon>Culicidae</taxon>
        <taxon>Culicinae</taxon>
        <taxon>Culicini</taxon>
        <taxon>Culex</taxon>
        <taxon>Culex</taxon>
    </lineage>
</organism>
<evidence type="ECO:0000313" key="2">
    <source>
        <dbReference type="EMBL" id="EDS26573.1"/>
    </source>
</evidence>
<evidence type="ECO:0000313" key="3">
    <source>
        <dbReference type="EnsemblMetazoa" id="CPIJ000936-PA"/>
    </source>
</evidence>
<dbReference type="Proteomes" id="UP000002320">
    <property type="component" value="Unassembled WGS sequence"/>
</dbReference>
<proteinExistence type="predicted"/>
<gene>
    <name evidence="3" type="primary">6031919</name>
    <name evidence="2" type="ORF">CpipJ_CPIJ000936</name>
</gene>
<protein>
    <submittedName>
        <fullName evidence="2 3">Uncharacterized protein</fullName>
    </submittedName>
</protein>
<dbReference type="HOGENOM" id="CLU_2906265_0_0_1"/>
<sequence>MQRMGRRESKRVASSSYPKAPHDACDGLSSAPAKVASGSRRSTSTSNKTLSRGPCIAVLGII</sequence>